<reference evidence="4" key="1">
    <citation type="submission" date="2018-11" db="EMBL/GenBank/DDBJ databases">
        <authorList>
            <person name="Alioto T."/>
            <person name="Alioto T."/>
        </authorList>
    </citation>
    <scope>NUCLEOTIDE SEQUENCE</scope>
</reference>
<dbReference type="EMBL" id="UYJE01008800">
    <property type="protein sequence ID" value="VDI67407.1"/>
    <property type="molecule type" value="Genomic_DNA"/>
</dbReference>
<evidence type="ECO:0000256" key="2">
    <source>
        <dbReference type="SAM" id="Phobius"/>
    </source>
</evidence>
<keyword evidence="2" id="KW-0812">Transmembrane</keyword>
<organism evidence="4 5">
    <name type="scientific">Mytilus galloprovincialis</name>
    <name type="common">Mediterranean mussel</name>
    <dbReference type="NCBI Taxonomy" id="29158"/>
    <lineage>
        <taxon>Eukaryota</taxon>
        <taxon>Metazoa</taxon>
        <taxon>Spiralia</taxon>
        <taxon>Lophotrochozoa</taxon>
        <taxon>Mollusca</taxon>
        <taxon>Bivalvia</taxon>
        <taxon>Autobranchia</taxon>
        <taxon>Pteriomorphia</taxon>
        <taxon>Mytilida</taxon>
        <taxon>Mytiloidea</taxon>
        <taxon>Mytilidae</taxon>
        <taxon>Mytilinae</taxon>
        <taxon>Mytilus</taxon>
    </lineage>
</organism>
<sequence>MTDEQMFVETPTFISNSYTIDTYSSEYINNAGSTYCACEKQAKSTDSFDEFYTVYCNLTERTEYCPSKSLDNTVNAYQTSCSRSQTTKRSIGSREIVRRSTNDNDDVIEFLSLTFDEDVNNTDKVVQQTFRNGWTEINAYQECLAVINNTLPSDLYGDFADLQRANYIIGCVKDIELTGNTVFLKDTIEAMVINIMTEIQKNESLYLFNSTEGNQTILEYISAKLCPGNCSGHGNCTIAVCICFDGFIGDDCSHSVASPPKSISLPSYGLCSTATRSCQKTNVYVDMLSETVWYRIRHFQIWDDLIIITSDWETDSAEYRSMFMVSVNLHNNRKRRSVSNDKTTEGYEISLSYDNQNYGDVVSIIIYDETCYSCNSTTRTCINLAGCESSNLKSEIVKALGASIGVVFVFVCIVIGLICCKYGNKSQRLQSKVSIEDYSASSNDVDYQMTSSQTRMNTVDDIDLHLDDVNKTLTKQRAHDNHQISYM</sequence>
<dbReference type="AlphaFoldDB" id="A0A8B6GQS2"/>
<dbReference type="InterPro" id="IPR058727">
    <property type="entry name" value="Helical_Vwde"/>
</dbReference>
<proteinExistence type="predicted"/>
<dbReference type="Pfam" id="PF26129">
    <property type="entry name" value="Vwde"/>
    <property type="match status" value="1"/>
</dbReference>
<evidence type="ECO:0000313" key="4">
    <source>
        <dbReference type="EMBL" id="VDI67407.1"/>
    </source>
</evidence>
<comment type="caution">
    <text evidence="4">The sequence shown here is derived from an EMBL/GenBank/DDBJ whole genome shotgun (WGS) entry which is preliminary data.</text>
</comment>
<dbReference type="Gene3D" id="2.60.120.260">
    <property type="entry name" value="Galactose-binding domain-like"/>
    <property type="match status" value="1"/>
</dbReference>
<dbReference type="Proteomes" id="UP000596742">
    <property type="component" value="Unassembled WGS sequence"/>
</dbReference>
<accession>A0A8B6GQS2</accession>
<keyword evidence="2" id="KW-0472">Membrane</keyword>
<evidence type="ECO:0000313" key="5">
    <source>
        <dbReference type="Proteomes" id="UP000596742"/>
    </source>
</evidence>
<keyword evidence="1" id="KW-0325">Glycoprotein</keyword>
<evidence type="ECO:0000259" key="3">
    <source>
        <dbReference type="Pfam" id="PF26129"/>
    </source>
</evidence>
<gene>
    <name evidence="4" type="ORF">MGAL_10B007755</name>
</gene>
<name>A0A8B6GQS2_MYTGA</name>
<feature type="transmembrane region" description="Helical" evidence="2">
    <location>
        <begin position="399"/>
        <end position="420"/>
    </location>
</feature>
<feature type="domain" description="Vwde helical" evidence="3">
    <location>
        <begin position="130"/>
        <end position="216"/>
    </location>
</feature>
<dbReference type="FunFam" id="2.10.25.10:FF:000001">
    <property type="entry name" value="Tenascin C"/>
    <property type="match status" value="1"/>
</dbReference>
<dbReference type="OrthoDB" id="6113182at2759"/>
<keyword evidence="5" id="KW-1185">Reference proteome</keyword>
<evidence type="ECO:0000256" key="1">
    <source>
        <dbReference type="ARBA" id="ARBA00023180"/>
    </source>
</evidence>
<protein>
    <recommendedName>
        <fullName evidence="3">Vwde helical domain-containing protein</fullName>
    </recommendedName>
</protein>
<keyword evidence="2" id="KW-1133">Transmembrane helix</keyword>